<evidence type="ECO:0000259" key="2">
    <source>
        <dbReference type="Pfam" id="PF00561"/>
    </source>
</evidence>
<dbReference type="PANTHER" id="PTHR43358:SF4">
    <property type="entry name" value="ALPHA_BETA HYDROLASE FOLD-1 DOMAIN-CONTAINING PROTEIN"/>
    <property type="match status" value="1"/>
</dbReference>
<comment type="caution">
    <text evidence="3">The sequence shown here is derived from an EMBL/GenBank/DDBJ whole genome shotgun (WGS) entry which is preliminary data.</text>
</comment>
<dbReference type="Gene3D" id="3.40.50.1820">
    <property type="entry name" value="alpha/beta hydrolase"/>
    <property type="match status" value="1"/>
</dbReference>
<dbReference type="AlphaFoldDB" id="A0A0F4LUB5"/>
<dbReference type="InterPro" id="IPR029058">
    <property type="entry name" value="AB_hydrolase_fold"/>
</dbReference>
<feature type="transmembrane region" description="Helical" evidence="1">
    <location>
        <begin position="9"/>
        <end position="32"/>
    </location>
</feature>
<dbReference type="Proteomes" id="UP000033682">
    <property type="component" value="Unassembled WGS sequence"/>
</dbReference>
<sequence>MKQLKHKKLWLSLIIIVLLVCVIFTGAGYYFFKMACVPGPKSFLGSSSETLKKSDPLYKEKMWFKKTAKQKWYMQSADNQYKLVANYIPAADSNKTVIILPGYMNTKEDMAEYDALFHEMGYNTLTPDPRAQGKSEGKYIGYGWPEKDDVKKWINLVLKRKGSQQQIVVYGLSMGAATAMMTSGLKLPGQVKAFIEDCGYTSVKDEIEHEAEALYNMPSFPRFPLVEILSGINRIKVGYFMKDASSIKQLHKNHRPMFFIHGSHDTFVPTKMVYHNYLATKGPKQLWVAPNSKHADSFADHPKEYRKRIASFLKDYVK</sequence>
<evidence type="ECO:0000313" key="3">
    <source>
        <dbReference type="EMBL" id="KJY61126.1"/>
    </source>
</evidence>
<gene>
    <name evidence="3" type="ORF">JF72_04030</name>
</gene>
<protein>
    <submittedName>
        <fullName evidence="3">Alpha/beta hydrolase</fullName>
    </submittedName>
</protein>
<dbReference type="PATRIC" id="fig|303541.3.peg.552"/>
<feature type="domain" description="AB hydrolase-1" evidence="2">
    <location>
        <begin position="96"/>
        <end position="223"/>
    </location>
</feature>
<keyword evidence="1" id="KW-0812">Transmembrane</keyword>
<keyword evidence="1" id="KW-1133">Transmembrane helix</keyword>
<dbReference type="EMBL" id="JXLG01000005">
    <property type="protein sequence ID" value="KJY61126.1"/>
    <property type="molecule type" value="Genomic_DNA"/>
</dbReference>
<dbReference type="GO" id="GO:0016787">
    <property type="term" value="F:hydrolase activity"/>
    <property type="evidence" value="ECO:0007669"/>
    <property type="project" value="UniProtKB-KW"/>
</dbReference>
<name>A0A0F4LUB5_9LACO</name>
<keyword evidence="3" id="KW-0378">Hydrolase</keyword>
<accession>A0A0F4LUB5</accession>
<evidence type="ECO:0000256" key="1">
    <source>
        <dbReference type="SAM" id="Phobius"/>
    </source>
</evidence>
<proteinExistence type="predicted"/>
<dbReference type="Pfam" id="PF00561">
    <property type="entry name" value="Abhydrolase_1"/>
    <property type="match status" value="1"/>
</dbReference>
<organism evidence="3 4">
    <name type="scientific">Lactobacillus apis</name>
    <dbReference type="NCBI Taxonomy" id="303541"/>
    <lineage>
        <taxon>Bacteria</taxon>
        <taxon>Bacillati</taxon>
        <taxon>Bacillota</taxon>
        <taxon>Bacilli</taxon>
        <taxon>Lactobacillales</taxon>
        <taxon>Lactobacillaceae</taxon>
        <taxon>Lactobacillus</taxon>
    </lineage>
</organism>
<dbReference type="SUPFAM" id="SSF53474">
    <property type="entry name" value="alpha/beta-Hydrolases"/>
    <property type="match status" value="1"/>
</dbReference>
<keyword evidence="1" id="KW-0472">Membrane</keyword>
<reference evidence="3 4" key="1">
    <citation type="submission" date="2015-01" db="EMBL/GenBank/DDBJ databases">
        <title>Comparative genomics of the lactic acid bacteria isolated from the honey bee gut.</title>
        <authorList>
            <person name="Ellegaard K.M."/>
            <person name="Tamarit D."/>
            <person name="Javelind E."/>
            <person name="Olofsson T."/>
            <person name="Andersson S.G."/>
            <person name="Vasquez A."/>
        </authorList>
    </citation>
    <scope>NUCLEOTIDE SEQUENCE [LARGE SCALE GENOMIC DNA]</scope>
    <source>
        <strain evidence="3 4">Hma11</strain>
    </source>
</reference>
<keyword evidence="4" id="KW-1185">Reference proteome</keyword>
<dbReference type="InterPro" id="IPR052920">
    <property type="entry name" value="DNA-binding_regulatory"/>
</dbReference>
<dbReference type="STRING" id="303541.JF72_04030"/>
<evidence type="ECO:0000313" key="4">
    <source>
        <dbReference type="Proteomes" id="UP000033682"/>
    </source>
</evidence>
<dbReference type="PANTHER" id="PTHR43358">
    <property type="entry name" value="ALPHA/BETA-HYDROLASE"/>
    <property type="match status" value="1"/>
</dbReference>
<dbReference type="HOGENOM" id="CLU_029375_6_3_9"/>
<dbReference type="InterPro" id="IPR000073">
    <property type="entry name" value="AB_hydrolase_1"/>
</dbReference>